<dbReference type="EMBL" id="VUJU01000587">
    <property type="protein sequence ID" value="KAF0769494.1"/>
    <property type="molecule type" value="Genomic_DNA"/>
</dbReference>
<sequence>METKMEFYNLFEELLSAKREDNSSFLSNEKYLNIINELKDSNKYHRLNKFEIINIREEEKLIAPFEKGSSNLLYYVKIDE</sequence>
<accession>A0A6G0ZFF4</accession>
<gene>
    <name evidence="1" type="ORF">FWK35_00006531</name>
</gene>
<organism evidence="1 2">
    <name type="scientific">Aphis craccivora</name>
    <name type="common">Cowpea aphid</name>
    <dbReference type="NCBI Taxonomy" id="307492"/>
    <lineage>
        <taxon>Eukaryota</taxon>
        <taxon>Metazoa</taxon>
        <taxon>Ecdysozoa</taxon>
        <taxon>Arthropoda</taxon>
        <taxon>Hexapoda</taxon>
        <taxon>Insecta</taxon>
        <taxon>Pterygota</taxon>
        <taxon>Neoptera</taxon>
        <taxon>Paraneoptera</taxon>
        <taxon>Hemiptera</taxon>
        <taxon>Sternorrhyncha</taxon>
        <taxon>Aphidomorpha</taxon>
        <taxon>Aphidoidea</taxon>
        <taxon>Aphididae</taxon>
        <taxon>Aphidini</taxon>
        <taxon>Aphis</taxon>
        <taxon>Aphis</taxon>
    </lineage>
</organism>
<protein>
    <submittedName>
        <fullName evidence="1">KRAB-A domain-containing protein 2-like</fullName>
    </submittedName>
</protein>
<keyword evidence="2" id="KW-1185">Reference proteome</keyword>
<evidence type="ECO:0000313" key="1">
    <source>
        <dbReference type="EMBL" id="KAF0769494.1"/>
    </source>
</evidence>
<dbReference type="Proteomes" id="UP000478052">
    <property type="component" value="Unassembled WGS sequence"/>
</dbReference>
<proteinExistence type="predicted"/>
<reference evidence="1 2" key="1">
    <citation type="submission" date="2019-08" db="EMBL/GenBank/DDBJ databases">
        <title>Whole genome of Aphis craccivora.</title>
        <authorList>
            <person name="Voronova N.V."/>
            <person name="Shulinski R.S."/>
            <person name="Bandarenka Y.V."/>
            <person name="Zhorov D.G."/>
            <person name="Warner D."/>
        </authorList>
    </citation>
    <scope>NUCLEOTIDE SEQUENCE [LARGE SCALE GENOMIC DNA]</scope>
    <source>
        <strain evidence="1">180601</strain>
        <tissue evidence="1">Whole Body</tissue>
    </source>
</reference>
<name>A0A6G0ZFF4_APHCR</name>
<evidence type="ECO:0000313" key="2">
    <source>
        <dbReference type="Proteomes" id="UP000478052"/>
    </source>
</evidence>
<dbReference type="AlphaFoldDB" id="A0A6G0ZFF4"/>
<comment type="caution">
    <text evidence="1">The sequence shown here is derived from an EMBL/GenBank/DDBJ whole genome shotgun (WGS) entry which is preliminary data.</text>
</comment>